<evidence type="ECO:0000313" key="1">
    <source>
        <dbReference type="EMBL" id="TXX67167.1"/>
    </source>
</evidence>
<proteinExistence type="predicted"/>
<gene>
    <name evidence="1" type="ORF">FXF03_00950</name>
</gene>
<accession>A0ABD7SQQ8</accession>
<evidence type="ECO:0000313" key="2">
    <source>
        <dbReference type="Proteomes" id="UP000323819"/>
    </source>
</evidence>
<organism evidence="1 2">
    <name type="scientific">Vibrio cholerae</name>
    <dbReference type="NCBI Taxonomy" id="666"/>
    <lineage>
        <taxon>Bacteria</taxon>
        <taxon>Pseudomonadati</taxon>
        <taxon>Pseudomonadota</taxon>
        <taxon>Gammaproteobacteria</taxon>
        <taxon>Vibrionales</taxon>
        <taxon>Vibrionaceae</taxon>
        <taxon>Vibrio</taxon>
    </lineage>
</organism>
<dbReference type="AlphaFoldDB" id="A0ABD7SQQ8"/>
<dbReference type="Proteomes" id="UP000323819">
    <property type="component" value="Unassembled WGS sequence"/>
</dbReference>
<evidence type="ECO:0008006" key="3">
    <source>
        <dbReference type="Google" id="ProtNLM"/>
    </source>
</evidence>
<dbReference type="RefSeq" id="WP_044125816.1">
    <property type="nucleotide sequence ID" value="NZ_JAILXN010000001.1"/>
</dbReference>
<name>A0ABD7SQQ8_VIBCL</name>
<sequence>MLRSFMQQQGATLMYAQTQQAPMRKVEGSIIVTKGGFKGRHGKIIEVEDLGYFYVSVKTKFGNYVKTVLHRTEFEFI</sequence>
<protein>
    <recommendedName>
        <fullName evidence="3">KOW domain-containing protein</fullName>
    </recommendedName>
</protein>
<comment type="caution">
    <text evidence="1">The sequence shown here is derived from an EMBL/GenBank/DDBJ whole genome shotgun (WGS) entry which is preliminary data.</text>
</comment>
<dbReference type="EMBL" id="VSIJ01000005">
    <property type="protein sequence ID" value="TXX67167.1"/>
    <property type="molecule type" value="Genomic_DNA"/>
</dbReference>
<reference evidence="1 2" key="1">
    <citation type="submission" date="2019-06" db="EMBL/GenBank/DDBJ databases">
        <title>Vibrio cholerae phylogeny based on whole-genome sequencing reveals genetic diversity and population strucutre.</title>
        <authorList>
            <person name="Zhiqiu Y."/>
            <person name="Bin L."/>
            <person name="Lingyan J."/>
        </authorList>
    </citation>
    <scope>NUCLEOTIDE SEQUENCE [LARGE SCALE GENOMIC DNA]</scope>
    <source>
        <strain evidence="1 2">N2814</strain>
    </source>
</reference>